<dbReference type="InterPro" id="IPR016039">
    <property type="entry name" value="Thiolase-like"/>
</dbReference>
<dbReference type="AlphaFoldDB" id="A0A9R0HVA1"/>
<dbReference type="KEGG" id="soe:110777183"/>
<dbReference type="CDD" id="cd00831">
    <property type="entry name" value="CHS_like"/>
    <property type="match status" value="1"/>
</dbReference>
<dbReference type="OrthoDB" id="329835at2759"/>
<reference evidence="10" key="2">
    <citation type="submission" date="2025-08" db="UniProtKB">
        <authorList>
            <consortium name="RefSeq"/>
        </authorList>
    </citation>
    <scope>IDENTIFICATION</scope>
    <source>
        <tissue evidence="10">Leaf</tissue>
    </source>
</reference>
<dbReference type="Pfam" id="PF08392">
    <property type="entry name" value="FAE1_CUT1_RppA"/>
    <property type="match status" value="1"/>
</dbReference>
<sequence>MESLLLFNHDYYKYYALIIETLDSFSHLKLTIAIILILTFIHITQRQAHIYLVDFACFQPPEFHRISVGTFIEHSALREKEFNTTDINEFEKKVITRSGMGNETYSSEGMDFIPSDSSLKQAMGEVQHVLFSVVDKLLTKHKISPKSIDILVTNCSINCPTPSLAAMVINKFGFRSNVKSFHLSGMGCSAGILAISLAKDMLKVHKNSLALVLSTETICSNVYLGRQKSMLLANCLFRMGGAGILLSNRKSDRKVAKYELQHVVRTHLGAKDDAYGCVFQKADEEGKVGVSLSRTVVHVAGEALQTNLTTLGPLVLPYSEQLRFAFHFVWNKFIRPWTTKKKQAPYVPDFKKAFDHFCIHAGGKAVIDAIKERLSLSDKDVEASKMTLYRYGNTSSSSTWYSLCYLEAKGRVKKGDRVFQLCFGSGFKCNSALWKCISKEVSKDISNAWTDRINRYPVDVPEVIEH</sequence>
<keyword evidence="9" id="KW-1185">Reference proteome</keyword>
<evidence type="ECO:0000256" key="2">
    <source>
        <dbReference type="ARBA" id="ARBA00005531"/>
    </source>
</evidence>
<dbReference type="GO" id="GO:0006633">
    <property type="term" value="P:fatty acid biosynthetic process"/>
    <property type="evidence" value="ECO:0007669"/>
    <property type="project" value="InterPro"/>
</dbReference>
<evidence type="ECO:0000256" key="4">
    <source>
        <dbReference type="ARBA" id="ARBA00023315"/>
    </source>
</evidence>
<reference evidence="9" key="1">
    <citation type="journal article" date="2021" name="Nat. Commun.">
        <title>Genomic analyses provide insights into spinach domestication and the genetic basis of agronomic traits.</title>
        <authorList>
            <person name="Cai X."/>
            <person name="Sun X."/>
            <person name="Xu C."/>
            <person name="Sun H."/>
            <person name="Wang X."/>
            <person name="Ge C."/>
            <person name="Zhang Z."/>
            <person name="Wang Q."/>
            <person name="Fei Z."/>
            <person name="Jiao C."/>
            <person name="Wang Q."/>
        </authorList>
    </citation>
    <scope>NUCLEOTIDE SEQUENCE [LARGE SCALE GENOMIC DNA]</scope>
    <source>
        <strain evidence="9">cv. Varoflay</strain>
    </source>
</reference>
<dbReference type="GO" id="GO:0009922">
    <property type="term" value="F:fatty acid elongase activity"/>
    <property type="evidence" value="ECO:0007669"/>
    <property type="project" value="UniProtKB-EC"/>
</dbReference>
<keyword evidence="3 6" id="KW-0808">Transferase</keyword>
<dbReference type="InterPro" id="IPR012392">
    <property type="entry name" value="3-ktacl-CoA_syn"/>
</dbReference>
<feature type="domain" description="Beta-ketoacyl-[acyl-carrier-protein] synthase III C-terminal" evidence="8">
    <location>
        <begin position="354"/>
        <end position="435"/>
    </location>
</feature>
<evidence type="ECO:0000256" key="5">
    <source>
        <dbReference type="ARBA" id="ARBA00047375"/>
    </source>
</evidence>
<name>A0A9R0HVA1_SPIOL</name>
<comment type="pathway">
    <text evidence="1 6">Lipid metabolism; fatty acid biosynthesis.</text>
</comment>
<keyword evidence="4 6" id="KW-0012">Acyltransferase</keyword>
<dbReference type="EC" id="2.3.1.-" evidence="6"/>
<protein>
    <recommendedName>
        <fullName evidence="6">3-ketoacyl-CoA synthase</fullName>
        <ecNumber evidence="6">2.3.1.-</ecNumber>
    </recommendedName>
</protein>
<dbReference type="RefSeq" id="XP_021837483.1">
    <property type="nucleotide sequence ID" value="XM_021981791.2"/>
</dbReference>
<dbReference type="PANTHER" id="PTHR31561">
    <property type="entry name" value="3-KETOACYL-COA SYNTHASE"/>
    <property type="match status" value="1"/>
</dbReference>
<accession>A0A9R0HVA1</accession>
<dbReference type="GO" id="GO:0016020">
    <property type="term" value="C:membrane"/>
    <property type="evidence" value="ECO:0007669"/>
    <property type="project" value="InterPro"/>
</dbReference>
<evidence type="ECO:0000256" key="6">
    <source>
        <dbReference type="PIRNR" id="PIRNR036417"/>
    </source>
</evidence>
<dbReference type="PIRSF" id="PIRSF036417">
    <property type="entry name" value="3-ktacl-CoA_syn"/>
    <property type="match status" value="1"/>
</dbReference>
<dbReference type="Proteomes" id="UP000813463">
    <property type="component" value="Chromosome 4"/>
</dbReference>
<dbReference type="GeneID" id="110777183"/>
<evidence type="ECO:0000256" key="1">
    <source>
        <dbReference type="ARBA" id="ARBA00005194"/>
    </source>
</evidence>
<evidence type="ECO:0000259" key="7">
    <source>
        <dbReference type="Pfam" id="PF08392"/>
    </source>
</evidence>
<dbReference type="Gene3D" id="3.40.47.10">
    <property type="match status" value="1"/>
</dbReference>
<evidence type="ECO:0000259" key="8">
    <source>
        <dbReference type="Pfam" id="PF08541"/>
    </source>
</evidence>
<gene>
    <name evidence="10" type="primary">LOC110777183</name>
</gene>
<proteinExistence type="inferred from homology"/>
<evidence type="ECO:0000313" key="9">
    <source>
        <dbReference type="Proteomes" id="UP000813463"/>
    </source>
</evidence>
<evidence type="ECO:0000256" key="3">
    <source>
        <dbReference type="ARBA" id="ARBA00022679"/>
    </source>
</evidence>
<comment type="similarity">
    <text evidence="2 6">Belongs to the thiolase-like superfamily. Chalcone/stilbene synthases family.</text>
</comment>
<feature type="domain" description="FAE" evidence="7">
    <location>
        <begin position="44"/>
        <end position="332"/>
    </location>
</feature>
<dbReference type="InterPro" id="IPR013747">
    <property type="entry name" value="ACP_syn_III_C"/>
</dbReference>
<evidence type="ECO:0000313" key="10">
    <source>
        <dbReference type="RefSeq" id="XP_021837483.1"/>
    </source>
</evidence>
<comment type="catalytic activity">
    <reaction evidence="5">
        <text>a very-long-chain acyl-CoA + malonyl-CoA + H(+) = a very-long-chain 3-oxoacyl-CoA + CO2 + CoA</text>
        <dbReference type="Rhea" id="RHEA:32727"/>
        <dbReference type="ChEBI" id="CHEBI:15378"/>
        <dbReference type="ChEBI" id="CHEBI:16526"/>
        <dbReference type="ChEBI" id="CHEBI:57287"/>
        <dbReference type="ChEBI" id="CHEBI:57384"/>
        <dbReference type="ChEBI" id="CHEBI:90725"/>
        <dbReference type="ChEBI" id="CHEBI:90736"/>
        <dbReference type="EC" id="2.3.1.199"/>
    </reaction>
</comment>
<organism evidence="9 10">
    <name type="scientific">Spinacia oleracea</name>
    <name type="common">Spinach</name>
    <dbReference type="NCBI Taxonomy" id="3562"/>
    <lineage>
        <taxon>Eukaryota</taxon>
        <taxon>Viridiplantae</taxon>
        <taxon>Streptophyta</taxon>
        <taxon>Embryophyta</taxon>
        <taxon>Tracheophyta</taxon>
        <taxon>Spermatophyta</taxon>
        <taxon>Magnoliopsida</taxon>
        <taxon>eudicotyledons</taxon>
        <taxon>Gunneridae</taxon>
        <taxon>Pentapetalae</taxon>
        <taxon>Caryophyllales</taxon>
        <taxon>Chenopodiaceae</taxon>
        <taxon>Chenopodioideae</taxon>
        <taxon>Anserineae</taxon>
        <taxon>Spinacia</taxon>
    </lineage>
</organism>
<dbReference type="Pfam" id="PF08541">
    <property type="entry name" value="ACP_syn_III_C"/>
    <property type="match status" value="1"/>
</dbReference>
<dbReference type="SUPFAM" id="SSF53901">
    <property type="entry name" value="Thiolase-like"/>
    <property type="match status" value="2"/>
</dbReference>
<dbReference type="InterPro" id="IPR013601">
    <property type="entry name" value="FAE1_typ3_polyketide_synth"/>
</dbReference>